<name>A0A3A3ZNJ7_9ACTN</name>
<accession>A0A3A3ZNJ7</accession>
<evidence type="ECO:0000256" key="1">
    <source>
        <dbReference type="ARBA" id="ARBA00001974"/>
    </source>
</evidence>
<evidence type="ECO:0000313" key="9">
    <source>
        <dbReference type="Proteomes" id="UP000265614"/>
    </source>
</evidence>
<keyword evidence="6" id="KW-0732">Signal</keyword>
<evidence type="ECO:0000256" key="6">
    <source>
        <dbReference type="SAM" id="SignalP"/>
    </source>
</evidence>
<dbReference type="Pfam" id="PF01494">
    <property type="entry name" value="FAD_binding_3"/>
    <property type="match status" value="1"/>
</dbReference>
<dbReference type="GO" id="GO:0004497">
    <property type="term" value="F:monooxygenase activity"/>
    <property type="evidence" value="ECO:0007669"/>
    <property type="project" value="UniProtKB-KW"/>
</dbReference>
<dbReference type="PANTHER" id="PTHR13789:SF318">
    <property type="entry name" value="GERANYLGERANYL DIPHOSPHATE REDUCTASE"/>
    <property type="match status" value="1"/>
</dbReference>
<dbReference type="InterPro" id="IPR002938">
    <property type="entry name" value="FAD-bd"/>
</dbReference>
<dbReference type="Gene3D" id="3.50.50.60">
    <property type="entry name" value="FAD/NAD(P)-binding domain"/>
    <property type="match status" value="1"/>
</dbReference>
<dbReference type="SUPFAM" id="SSF51905">
    <property type="entry name" value="FAD/NAD(P)-binding domain"/>
    <property type="match status" value="1"/>
</dbReference>
<dbReference type="AlphaFoldDB" id="A0A3A3ZNJ7"/>
<evidence type="ECO:0000256" key="2">
    <source>
        <dbReference type="ARBA" id="ARBA00022630"/>
    </source>
</evidence>
<feature type="chain" id="PRO_5017481467" evidence="6">
    <location>
        <begin position="32"/>
        <end position="385"/>
    </location>
</feature>
<feature type="signal peptide" evidence="6">
    <location>
        <begin position="1"/>
        <end position="31"/>
    </location>
</feature>
<sequence>MPGAVSAVGRPLRVAVAGGGLAGLCTAAALAADGAEVVVHERARRLEEVGAGIQLSPNATRHLRALGLGRHLRADRVGLPHGREVRRWDDGTVVQRTALGAACAGAYGAPYLTLLRPDLQAALLALAGPRLVRTGSRVARVEESADGVGLVLEDGSLHEADVVVGADGIGSAVRAGLYADAPRPSGQLAHRGVVPVGALGPGPWAERAVVWLAHDRHLVHYPVDGGRRVAWVATVPEGDGLDGYAAWDPRVRALLAAGRREAAAVAARPLQDRRPRRRWSTARCTLAGDAAHAMLPFLAQGANQAVEDAAALAACLRDAGPGGTATALAAYERRRAGRAARVVRASRAAARLPDPPPPPAARDDDGTAALAGMAWLYGHDAAAAR</sequence>
<reference evidence="8 9" key="1">
    <citation type="submission" date="2018-09" db="EMBL/GenBank/DDBJ databases">
        <title>YIM 75000 draft genome.</title>
        <authorList>
            <person name="Tang S."/>
            <person name="Feng Y."/>
        </authorList>
    </citation>
    <scope>NUCLEOTIDE SEQUENCE [LARGE SCALE GENOMIC DNA]</scope>
    <source>
        <strain evidence="8 9">YIM 75000</strain>
    </source>
</reference>
<dbReference type="Proteomes" id="UP000265614">
    <property type="component" value="Unassembled WGS sequence"/>
</dbReference>
<dbReference type="GO" id="GO:0071949">
    <property type="term" value="F:FAD binding"/>
    <property type="evidence" value="ECO:0007669"/>
    <property type="project" value="InterPro"/>
</dbReference>
<evidence type="ECO:0000313" key="8">
    <source>
        <dbReference type="EMBL" id="RJK98461.1"/>
    </source>
</evidence>
<dbReference type="PRINTS" id="PR00420">
    <property type="entry name" value="RNGMNOXGNASE"/>
</dbReference>
<comment type="caution">
    <text evidence="8">The sequence shown here is derived from an EMBL/GenBank/DDBJ whole genome shotgun (WGS) entry which is preliminary data.</text>
</comment>
<evidence type="ECO:0000256" key="3">
    <source>
        <dbReference type="ARBA" id="ARBA00022827"/>
    </source>
</evidence>
<dbReference type="PANTHER" id="PTHR13789">
    <property type="entry name" value="MONOOXYGENASE"/>
    <property type="match status" value="1"/>
</dbReference>
<gene>
    <name evidence="8" type="ORF">D5H78_04615</name>
</gene>
<keyword evidence="5 8" id="KW-0503">Monooxygenase</keyword>
<comment type="cofactor">
    <cofactor evidence="1">
        <name>FAD</name>
        <dbReference type="ChEBI" id="CHEBI:57692"/>
    </cofactor>
</comment>
<protein>
    <submittedName>
        <fullName evidence="8">Salicylate 1-monooxygenase</fullName>
    </submittedName>
</protein>
<organism evidence="8 9">
    <name type="scientific">Vallicoccus soli</name>
    <dbReference type="NCBI Taxonomy" id="2339232"/>
    <lineage>
        <taxon>Bacteria</taxon>
        <taxon>Bacillati</taxon>
        <taxon>Actinomycetota</taxon>
        <taxon>Actinomycetes</taxon>
        <taxon>Motilibacterales</taxon>
        <taxon>Vallicoccaceae</taxon>
        <taxon>Vallicoccus</taxon>
    </lineage>
</organism>
<evidence type="ECO:0000256" key="4">
    <source>
        <dbReference type="ARBA" id="ARBA00023002"/>
    </source>
</evidence>
<feature type="domain" description="FAD-binding" evidence="7">
    <location>
        <begin position="13"/>
        <end position="345"/>
    </location>
</feature>
<keyword evidence="3" id="KW-0274">FAD</keyword>
<evidence type="ECO:0000259" key="7">
    <source>
        <dbReference type="Pfam" id="PF01494"/>
    </source>
</evidence>
<keyword evidence="9" id="KW-1185">Reference proteome</keyword>
<keyword evidence="4" id="KW-0560">Oxidoreductase</keyword>
<evidence type="ECO:0000256" key="5">
    <source>
        <dbReference type="ARBA" id="ARBA00023033"/>
    </source>
</evidence>
<dbReference type="InterPro" id="IPR050493">
    <property type="entry name" value="FAD-dep_Monooxygenase_BioMet"/>
</dbReference>
<proteinExistence type="predicted"/>
<dbReference type="SUPFAM" id="SSF54373">
    <property type="entry name" value="FAD-linked reductases, C-terminal domain"/>
    <property type="match status" value="1"/>
</dbReference>
<dbReference type="EMBL" id="QZEZ01000001">
    <property type="protein sequence ID" value="RJK98461.1"/>
    <property type="molecule type" value="Genomic_DNA"/>
</dbReference>
<keyword evidence="2" id="KW-0285">Flavoprotein</keyword>
<dbReference type="InterPro" id="IPR036188">
    <property type="entry name" value="FAD/NAD-bd_sf"/>
</dbReference>